<comment type="caution">
    <text evidence="2">The sequence shown here is derived from an EMBL/GenBank/DDBJ whole genome shotgun (WGS) entry which is preliminary data.</text>
</comment>
<dbReference type="AlphaFoldDB" id="A0A438MZ82"/>
<dbReference type="VEuPathDB" id="FungiDB:PV10_06734"/>
<dbReference type="PROSITE" id="PS51391">
    <property type="entry name" value="CID"/>
    <property type="match status" value="1"/>
</dbReference>
<dbReference type="EMBL" id="NAJM01000038">
    <property type="protein sequence ID" value="RVX68372.1"/>
    <property type="molecule type" value="Genomic_DNA"/>
</dbReference>
<dbReference type="InterPro" id="IPR006569">
    <property type="entry name" value="CID_dom"/>
</dbReference>
<accession>A0A438MZ82</accession>
<dbReference type="OrthoDB" id="21470at2759"/>
<name>A0A438MZ82_EXOME</name>
<evidence type="ECO:0000313" key="3">
    <source>
        <dbReference type="Proteomes" id="UP000288859"/>
    </source>
</evidence>
<gene>
    <name evidence="2" type="ORF">B0A52_07372</name>
</gene>
<proteinExistence type="predicted"/>
<reference evidence="2 3" key="1">
    <citation type="submission" date="2017-03" db="EMBL/GenBank/DDBJ databases">
        <title>Genomes of endolithic fungi from Antarctica.</title>
        <authorList>
            <person name="Coleine C."/>
            <person name="Masonjones S."/>
            <person name="Stajich J.E."/>
        </authorList>
    </citation>
    <scope>NUCLEOTIDE SEQUENCE [LARGE SCALE GENOMIC DNA]</scope>
    <source>
        <strain evidence="2 3">CCFEE 6314</strain>
    </source>
</reference>
<dbReference type="GO" id="GO:0006874">
    <property type="term" value="P:intracellular calcium ion homeostasis"/>
    <property type="evidence" value="ECO:0007669"/>
    <property type="project" value="TreeGrafter"/>
</dbReference>
<dbReference type="Gene3D" id="1.25.40.90">
    <property type="match status" value="1"/>
</dbReference>
<sequence>MAAHHLSLAKATFAASLFRPDVTKVTRDDLAQFHSALEVWLCEHVISSSTRTAALGKFLVSFSKHLGLDSSNNGSSSISRRRLHILYLLNDVLHHATYHTSAAPLEPPISNILQPFVVELFQLCATEPKKRILKRLHDLVDIWQANAYYTGDFPPQLHDYITGEQVPIPKSDLEAPIVHKGVSDLPYLMPATHGDPALAFHDLPAANLMPLIVPNSTQSIRPEDVRPLRFSAGPADESLVNALKDFLADIDREEGAMTKTDSDDMLHEMDEMGQLLDHDEAGDPKRDTYYGWSLAFCEKMKAREARVRVAVEIIRSDVVTVDRVVGALGRLGRLGHVREISSHPEGGLSEVETEEKIDRDLGHIHLAAPKPFHRIPIQSTGPIS</sequence>
<dbReference type="PANTHER" id="PTHR12323">
    <property type="entry name" value="SR-RELATED CTD ASSOCIATED FACTOR 6"/>
    <property type="match status" value="1"/>
</dbReference>
<dbReference type="GO" id="GO:0048471">
    <property type="term" value="C:perinuclear region of cytoplasm"/>
    <property type="evidence" value="ECO:0007669"/>
    <property type="project" value="TreeGrafter"/>
</dbReference>
<dbReference type="Proteomes" id="UP000288859">
    <property type="component" value="Unassembled WGS sequence"/>
</dbReference>
<dbReference type="PANTHER" id="PTHR12323:SF0">
    <property type="entry name" value="CALCIUM HOMEOSTASIS ENDOPLASMIC RETICULUM PROTEIN"/>
    <property type="match status" value="1"/>
</dbReference>
<dbReference type="Pfam" id="PF04818">
    <property type="entry name" value="CID"/>
    <property type="match status" value="1"/>
</dbReference>
<dbReference type="InterPro" id="IPR008942">
    <property type="entry name" value="ENTH_VHS"/>
</dbReference>
<protein>
    <recommendedName>
        <fullName evidence="1">CID domain-containing protein</fullName>
    </recommendedName>
</protein>
<feature type="domain" description="CID" evidence="1">
    <location>
        <begin position="1"/>
        <end position="165"/>
    </location>
</feature>
<evidence type="ECO:0000313" key="2">
    <source>
        <dbReference type="EMBL" id="RVX68372.1"/>
    </source>
</evidence>
<evidence type="ECO:0000259" key="1">
    <source>
        <dbReference type="PROSITE" id="PS51391"/>
    </source>
</evidence>
<organism evidence="2 3">
    <name type="scientific">Exophiala mesophila</name>
    <name type="common">Black yeast-like fungus</name>
    <dbReference type="NCBI Taxonomy" id="212818"/>
    <lineage>
        <taxon>Eukaryota</taxon>
        <taxon>Fungi</taxon>
        <taxon>Dikarya</taxon>
        <taxon>Ascomycota</taxon>
        <taxon>Pezizomycotina</taxon>
        <taxon>Eurotiomycetes</taxon>
        <taxon>Chaetothyriomycetidae</taxon>
        <taxon>Chaetothyriales</taxon>
        <taxon>Herpotrichiellaceae</taxon>
        <taxon>Exophiala</taxon>
    </lineage>
</organism>